<gene>
    <name evidence="1" type="ORF">FSB_LOCUS5792</name>
</gene>
<dbReference type="EMBL" id="OIVN01000301">
    <property type="protein sequence ID" value="SPC77910.1"/>
    <property type="molecule type" value="Genomic_DNA"/>
</dbReference>
<reference evidence="1" key="1">
    <citation type="submission" date="2018-02" db="EMBL/GenBank/DDBJ databases">
        <authorList>
            <person name="Cohen D.B."/>
            <person name="Kent A.D."/>
        </authorList>
    </citation>
    <scope>NUCLEOTIDE SEQUENCE</scope>
</reference>
<name>A0A2N9ET97_FAGSY</name>
<protein>
    <submittedName>
        <fullName evidence="1">Uncharacterized protein</fullName>
    </submittedName>
</protein>
<dbReference type="AlphaFoldDB" id="A0A2N9ET97"/>
<proteinExistence type="predicted"/>
<accession>A0A2N9ET97</accession>
<sequence>MGFSPPFMSSFPTLVGSSPPYVEFAGSLSDLRLFEASGFLMWLVSSLWQMVWRFHPTRVLPLKRFKSESLMFSPPCLSTQSSARLKIVSLVFPLAIC</sequence>
<organism evidence="1">
    <name type="scientific">Fagus sylvatica</name>
    <name type="common">Beechnut</name>
    <dbReference type="NCBI Taxonomy" id="28930"/>
    <lineage>
        <taxon>Eukaryota</taxon>
        <taxon>Viridiplantae</taxon>
        <taxon>Streptophyta</taxon>
        <taxon>Embryophyta</taxon>
        <taxon>Tracheophyta</taxon>
        <taxon>Spermatophyta</taxon>
        <taxon>Magnoliopsida</taxon>
        <taxon>eudicotyledons</taxon>
        <taxon>Gunneridae</taxon>
        <taxon>Pentapetalae</taxon>
        <taxon>rosids</taxon>
        <taxon>fabids</taxon>
        <taxon>Fagales</taxon>
        <taxon>Fagaceae</taxon>
        <taxon>Fagus</taxon>
    </lineage>
</organism>
<evidence type="ECO:0000313" key="1">
    <source>
        <dbReference type="EMBL" id="SPC77910.1"/>
    </source>
</evidence>